<accession>A0AA86T750</accession>
<organism evidence="2 3">
    <name type="scientific">Sphenostylis stenocarpa</name>
    <dbReference type="NCBI Taxonomy" id="92480"/>
    <lineage>
        <taxon>Eukaryota</taxon>
        <taxon>Viridiplantae</taxon>
        <taxon>Streptophyta</taxon>
        <taxon>Embryophyta</taxon>
        <taxon>Tracheophyta</taxon>
        <taxon>Spermatophyta</taxon>
        <taxon>Magnoliopsida</taxon>
        <taxon>eudicotyledons</taxon>
        <taxon>Gunneridae</taxon>
        <taxon>Pentapetalae</taxon>
        <taxon>rosids</taxon>
        <taxon>fabids</taxon>
        <taxon>Fabales</taxon>
        <taxon>Fabaceae</taxon>
        <taxon>Papilionoideae</taxon>
        <taxon>50 kb inversion clade</taxon>
        <taxon>NPAAA clade</taxon>
        <taxon>indigoferoid/millettioid clade</taxon>
        <taxon>Phaseoleae</taxon>
        <taxon>Sphenostylis</taxon>
    </lineage>
</organism>
<dbReference type="EMBL" id="OY731405">
    <property type="protein sequence ID" value="CAJ1970741.1"/>
    <property type="molecule type" value="Genomic_DNA"/>
</dbReference>
<protein>
    <submittedName>
        <fullName evidence="2">Uncharacterized protein</fullName>
    </submittedName>
</protein>
<evidence type="ECO:0000313" key="3">
    <source>
        <dbReference type="Proteomes" id="UP001189624"/>
    </source>
</evidence>
<dbReference type="Gramene" id="rna-AYBTSS11_LOCUS22727">
    <property type="protein sequence ID" value="CAJ1970741.1"/>
    <property type="gene ID" value="gene-AYBTSS11_LOCUS22727"/>
</dbReference>
<evidence type="ECO:0000256" key="1">
    <source>
        <dbReference type="SAM" id="MobiDB-lite"/>
    </source>
</evidence>
<gene>
    <name evidence="2" type="ORF">AYBTSS11_LOCUS22727</name>
</gene>
<dbReference type="Proteomes" id="UP001189624">
    <property type="component" value="Chromosome 8"/>
</dbReference>
<reference evidence="2" key="1">
    <citation type="submission" date="2023-10" db="EMBL/GenBank/DDBJ databases">
        <authorList>
            <person name="Domelevo Entfellner J.-B."/>
        </authorList>
    </citation>
    <scope>NUCLEOTIDE SEQUENCE</scope>
</reference>
<feature type="compositionally biased region" description="Basic residues" evidence="1">
    <location>
        <begin position="50"/>
        <end position="59"/>
    </location>
</feature>
<feature type="region of interest" description="Disordered" evidence="1">
    <location>
        <begin position="18"/>
        <end position="60"/>
    </location>
</feature>
<name>A0AA86T750_9FABA</name>
<feature type="compositionally biased region" description="Basic and acidic residues" evidence="1">
    <location>
        <begin position="24"/>
        <end position="43"/>
    </location>
</feature>
<proteinExistence type="predicted"/>
<dbReference type="AlphaFoldDB" id="A0AA86T750"/>
<keyword evidence="3" id="KW-1185">Reference proteome</keyword>
<sequence>MDDRNVSSVSPHFLVLLLPPETNKNIDKQNQKPNQEQRGERENPFPVRNAWRHPKKAHKTQLEDRGILSAISVYGGIQEGLDHLIS</sequence>
<evidence type="ECO:0000313" key="2">
    <source>
        <dbReference type="EMBL" id="CAJ1970741.1"/>
    </source>
</evidence>